<evidence type="ECO:0000256" key="6">
    <source>
        <dbReference type="HAMAP-Rule" id="MF_00122"/>
    </source>
</evidence>
<keyword evidence="6" id="KW-0547">Nucleotide-binding</keyword>
<sequence length="100" mass="11258">MIKLANKISDETIEYVGILAKLELSEEEKEAAKKDMEQMLDYIDTLNELDTTGIEPMSHVFPVQNVFREDVVTNGDNKEATLANAPLRKEDSFEVPKTIG</sequence>
<comment type="function">
    <text evidence="3 6">Allows the formation of correctly charged Asn-tRNA(Asn) or Gln-tRNA(Gln) through the transamidation of misacylated Asp-tRNA(Asn) or Glu-tRNA(Gln) in organisms which lack either or both of asparaginyl-tRNA or glutaminyl-tRNA synthetases. The reaction takes place in the presence of glutamine and ATP through an activated phospho-Asp-tRNA(Asn) or phospho-Glu-tRNA(Gln).</text>
</comment>
<keyword evidence="6 8" id="KW-0436">Ligase</keyword>
<dbReference type="PANTHER" id="PTHR15004">
    <property type="entry name" value="GLUTAMYL-TRNA(GLN) AMIDOTRANSFERASE SUBUNIT C, MITOCHONDRIAL"/>
    <property type="match status" value="1"/>
</dbReference>
<keyword evidence="6" id="KW-0648">Protein biosynthesis</keyword>
<evidence type="ECO:0000256" key="4">
    <source>
        <dbReference type="ARBA" id="ARBA00047380"/>
    </source>
</evidence>
<protein>
    <recommendedName>
        <fullName evidence="6">Aspartyl/glutamyl-tRNA(Asn/Gln) amidotransferase subunit C</fullName>
        <shortName evidence="6">Asp/Glu-ADT subunit C</shortName>
        <ecNumber evidence="6">6.3.5.-</ecNumber>
    </recommendedName>
</protein>
<proteinExistence type="inferred from homology"/>
<feature type="coiled-coil region" evidence="7">
    <location>
        <begin position="19"/>
        <end position="49"/>
    </location>
</feature>
<dbReference type="Proteomes" id="UP000078383">
    <property type="component" value="Unassembled WGS sequence"/>
</dbReference>
<dbReference type="InterPro" id="IPR036113">
    <property type="entry name" value="Asp/Glu-ADT_sf_sub_c"/>
</dbReference>
<evidence type="ECO:0000256" key="7">
    <source>
        <dbReference type="SAM" id="Coils"/>
    </source>
</evidence>
<dbReference type="GO" id="GO:0006450">
    <property type="term" value="P:regulation of translational fidelity"/>
    <property type="evidence" value="ECO:0007669"/>
    <property type="project" value="InterPro"/>
</dbReference>
<dbReference type="HAMAP" id="MF_00122">
    <property type="entry name" value="GatC"/>
    <property type="match status" value="1"/>
</dbReference>
<comment type="catalytic activity">
    <reaction evidence="5 6">
        <text>L-glutamyl-tRNA(Gln) + L-glutamine + ATP + H2O = L-glutaminyl-tRNA(Gln) + L-glutamate + ADP + phosphate + H(+)</text>
        <dbReference type="Rhea" id="RHEA:17521"/>
        <dbReference type="Rhea" id="RHEA-COMP:9681"/>
        <dbReference type="Rhea" id="RHEA-COMP:9684"/>
        <dbReference type="ChEBI" id="CHEBI:15377"/>
        <dbReference type="ChEBI" id="CHEBI:15378"/>
        <dbReference type="ChEBI" id="CHEBI:29985"/>
        <dbReference type="ChEBI" id="CHEBI:30616"/>
        <dbReference type="ChEBI" id="CHEBI:43474"/>
        <dbReference type="ChEBI" id="CHEBI:58359"/>
        <dbReference type="ChEBI" id="CHEBI:78520"/>
        <dbReference type="ChEBI" id="CHEBI:78521"/>
        <dbReference type="ChEBI" id="CHEBI:456216"/>
    </reaction>
</comment>
<evidence type="ECO:0000256" key="3">
    <source>
        <dbReference type="ARBA" id="ARBA00024799"/>
    </source>
</evidence>
<comment type="subunit">
    <text evidence="2 6">Heterotrimer of A, B and C subunits.</text>
</comment>
<dbReference type="SUPFAM" id="SSF141000">
    <property type="entry name" value="Glu-tRNAGln amidotransferase C subunit"/>
    <property type="match status" value="1"/>
</dbReference>
<reference evidence="8 9" key="1">
    <citation type="submission" date="2015-09" db="EMBL/GenBank/DDBJ databases">
        <authorList>
            <consortium name="Pathogen Informatics"/>
        </authorList>
    </citation>
    <scope>NUCLEOTIDE SEQUENCE [LARGE SCALE GENOMIC DNA]</scope>
    <source>
        <strain evidence="8 9">2789STDY5834889</strain>
    </source>
</reference>
<evidence type="ECO:0000256" key="2">
    <source>
        <dbReference type="ARBA" id="ARBA00011123"/>
    </source>
</evidence>
<evidence type="ECO:0000256" key="1">
    <source>
        <dbReference type="ARBA" id="ARBA00010757"/>
    </source>
</evidence>
<keyword evidence="8" id="KW-0808">Transferase</keyword>
<dbReference type="GO" id="GO:0070681">
    <property type="term" value="P:glutaminyl-tRNAGln biosynthesis via transamidation"/>
    <property type="evidence" value="ECO:0007669"/>
    <property type="project" value="TreeGrafter"/>
</dbReference>
<keyword evidence="7" id="KW-0175">Coiled coil</keyword>
<dbReference type="EMBL" id="CZBX01000006">
    <property type="protein sequence ID" value="CUQ87268.1"/>
    <property type="molecule type" value="Genomic_DNA"/>
</dbReference>
<evidence type="ECO:0000313" key="8">
    <source>
        <dbReference type="EMBL" id="CUQ87268.1"/>
    </source>
</evidence>
<comment type="catalytic activity">
    <reaction evidence="4 6">
        <text>L-aspartyl-tRNA(Asn) + L-glutamine + ATP + H2O = L-asparaginyl-tRNA(Asn) + L-glutamate + ADP + phosphate + 2 H(+)</text>
        <dbReference type="Rhea" id="RHEA:14513"/>
        <dbReference type="Rhea" id="RHEA-COMP:9674"/>
        <dbReference type="Rhea" id="RHEA-COMP:9677"/>
        <dbReference type="ChEBI" id="CHEBI:15377"/>
        <dbReference type="ChEBI" id="CHEBI:15378"/>
        <dbReference type="ChEBI" id="CHEBI:29985"/>
        <dbReference type="ChEBI" id="CHEBI:30616"/>
        <dbReference type="ChEBI" id="CHEBI:43474"/>
        <dbReference type="ChEBI" id="CHEBI:58359"/>
        <dbReference type="ChEBI" id="CHEBI:78515"/>
        <dbReference type="ChEBI" id="CHEBI:78516"/>
        <dbReference type="ChEBI" id="CHEBI:456216"/>
    </reaction>
</comment>
<dbReference type="InterPro" id="IPR003837">
    <property type="entry name" value="GatC"/>
</dbReference>
<organism evidence="8 9">
    <name type="scientific">[Ruminococcus] torques</name>
    <dbReference type="NCBI Taxonomy" id="33039"/>
    <lineage>
        <taxon>Bacteria</taxon>
        <taxon>Bacillati</taxon>
        <taxon>Bacillota</taxon>
        <taxon>Clostridia</taxon>
        <taxon>Lachnospirales</taxon>
        <taxon>Lachnospiraceae</taxon>
        <taxon>Mediterraneibacter</taxon>
    </lineage>
</organism>
<accession>A0A174Y741</accession>
<dbReference type="AlphaFoldDB" id="A0A174Y741"/>
<dbReference type="Gene3D" id="1.10.20.60">
    <property type="entry name" value="Glu-tRNAGln amidotransferase C subunit, N-terminal domain"/>
    <property type="match status" value="1"/>
</dbReference>
<dbReference type="GO" id="GO:0016740">
    <property type="term" value="F:transferase activity"/>
    <property type="evidence" value="ECO:0007669"/>
    <property type="project" value="UniProtKB-KW"/>
</dbReference>
<dbReference type="GO" id="GO:0006412">
    <property type="term" value="P:translation"/>
    <property type="evidence" value="ECO:0007669"/>
    <property type="project" value="UniProtKB-UniRule"/>
</dbReference>
<gene>
    <name evidence="6 8" type="primary">gatC</name>
    <name evidence="8" type="ORF">ERS852502_01524</name>
</gene>
<evidence type="ECO:0000256" key="5">
    <source>
        <dbReference type="ARBA" id="ARBA00047913"/>
    </source>
</evidence>
<dbReference type="Pfam" id="PF02686">
    <property type="entry name" value="GatC"/>
    <property type="match status" value="1"/>
</dbReference>
<dbReference type="GO" id="GO:0005524">
    <property type="term" value="F:ATP binding"/>
    <property type="evidence" value="ECO:0007669"/>
    <property type="project" value="UniProtKB-KW"/>
</dbReference>
<keyword evidence="6" id="KW-0067">ATP-binding</keyword>
<dbReference type="GO" id="GO:0050567">
    <property type="term" value="F:glutaminyl-tRNA synthase (glutamine-hydrolyzing) activity"/>
    <property type="evidence" value="ECO:0007669"/>
    <property type="project" value="UniProtKB-UniRule"/>
</dbReference>
<dbReference type="NCBIfam" id="TIGR00135">
    <property type="entry name" value="gatC"/>
    <property type="match status" value="1"/>
</dbReference>
<name>A0A174Y741_9FIRM</name>
<dbReference type="EC" id="6.3.5.-" evidence="6"/>
<dbReference type="PANTHER" id="PTHR15004:SF0">
    <property type="entry name" value="GLUTAMYL-TRNA(GLN) AMIDOTRANSFERASE SUBUNIT C, MITOCHONDRIAL"/>
    <property type="match status" value="1"/>
</dbReference>
<dbReference type="GO" id="GO:0050566">
    <property type="term" value="F:asparaginyl-tRNA synthase (glutamine-hydrolyzing) activity"/>
    <property type="evidence" value="ECO:0007669"/>
    <property type="project" value="RHEA"/>
</dbReference>
<evidence type="ECO:0000313" key="9">
    <source>
        <dbReference type="Proteomes" id="UP000078383"/>
    </source>
</evidence>
<comment type="similarity">
    <text evidence="1 6">Belongs to the GatC family.</text>
</comment>